<dbReference type="InterPro" id="IPR009711">
    <property type="entry name" value="UPF0473"/>
</dbReference>
<gene>
    <name evidence="2" type="ORF">QI30_13305</name>
</gene>
<organism evidence="2 3">
    <name type="scientific">Candidatus Kurthia intestinigallinarum</name>
    <dbReference type="NCBI Taxonomy" id="1562256"/>
    <lineage>
        <taxon>Bacteria</taxon>
        <taxon>Bacillati</taxon>
        <taxon>Bacillota</taxon>
        <taxon>Bacilli</taxon>
        <taxon>Bacillales</taxon>
        <taxon>Caryophanaceae</taxon>
        <taxon>Kurthia</taxon>
    </lineage>
</organism>
<dbReference type="RefSeq" id="WP_126991119.1">
    <property type="nucleotide sequence ID" value="NZ_JTFC01000032.1"/>
</dbReference>
<name>A0A433RRZ0_9BACL</name>
<dbReference type="OrthoDB" id="2455774at2"/>
<evidence type="ECO:0000313" key="3">
    <source>
        <dbReference type="Proteomes" id="UP000288623"/>
    </source>
</evidence>
<dbReference type="HAMAP" id="MF_01448">
    <property type="entry name" value="UPF0473"/>
    <property type="match status" value="1"/>
</dbReference>
<accession>A0A433RRZ0</accession>
<evidence type="ECO:0000313" key="2">
    <source>
        <dbReference type="EMBL" id="RUS54390.1"/>
    </source>
</evidence>
<reference evidence="2 3" key="1">
    <citation type="submission" date="2014-11" db="EMBL/GenBank/DDBJ databases">
        <title>Genome sequence and analysis of novel Kurthia sp.</title>
        <authorList>
            <person name="Lawson J.N."/>
            <person name="Gonzalez J.E."/>
            <person name="Rinauldi L."/>
            <person name="Xuan Z."/>
            <person name="Firman A."/>
            <person name="Shaddox L."/>
            <person name="Trudeau A."/>
            <person name="Shah S."/>
            <person name="Reiman D."/>
        </authorList>
    </citation>
    <scope>NUCLEOTIDE SEQUENCE [LARGE SCALE GENOMIC DNA]</scope>
    <source>
        <strain evidence="2 3">3B1D</strain>
    </source>
</reference>
<dbReference type="Proteomes" id="UP000288623">
    <property type="component" value="Unassembled WGS sequence"/>
</dbReference>
<comment type="caution">
    <text evidence="2">The sequence shown here is derived from an EMBL/GenBank/DDBJ whole genome shotgun (WGS) entry which is preliminary data.</text>
</comment>
<sequence length="93" mass="10765">MEENQTFIIVDEEGAEHQAVIVYKIEPSDEGNKFGKSYIFYYVEDESDEEDVRVYVASIDENAEDGELGDIETPEEQEYIEDIFNNLEENTEA</sequence>
<comment type="similarity">
    <text evidence="1">Belongs to the UPF0473 family.</text>
</comment>
<protein>
    <recommendedName>
        <fullName evidence="1">UPF0473 protein QI30_13305</fullName>
    </recommendedName>
</protein>
<dbReference type="EMBL" id="JTFC01000032">
    <property type="protein sequence ID" value="RUS54390.1"/>
    <property type="molecule type" value="Genomic_DNA"/>
</dbReference>
<keyword evidence="3" id="KW-1185">Reference proteome</keyword>
<dbReference type="AlphaFoldDB" id="A0A433RRZ0"/>
<evidence type="ECO:0000256" key="1">
    <source>
        <dbReference type="HAMAP-Rule" id="MF_01448"/>
    </source>
</evidence>
<proteinExistence type="inferred from homology"/>